<dbReference type="InterPro" id="IPR016181">
    <property type="entry name" value="Acyl_CoA_acyltransferase"/>
</dbReference>
<dbReference type="GO" id="GO:0016747">
    <property type="term" value="F:acyltransferase activity, transferring groups other than amino-acyl groups"/>
    <property type="evidence" value="ECO:0007669"/>
    <property type="project" value="InterPro"/>
</dbReference>
<reference evidence="2 3" key="1">
    <citation type="submission" date="2016-09" db="EMBL/GenBank/DDBJ databases">
        <title>Desulfuribacillus arsenicus sp. nov., an obligately anaerobic, dissimilatory arsenic- and antimonate-reducing bacterium isolated from anoxic sediments.</title>
        <authorList>
            <person name="Abin C.A."/>
            <person name="Hollibaugh J.T."/>
        </authorList>
    </citation>
    <scope>NUCLEOTIDE SEQUENCE [LARGE SCALE GENOMIC DNA]</scope>
    <source>
        <strain evidence="2 3">MLFW-2</strain>
    </source>
</reference>
<name>A0A1E5L2T1_9FIRM</name>
<dbReference type="Pfam" id="PF00583">
    <property type="entry name" value="Acetyltransf_1"/>
    <property type="match status" value="1"/>
</dbReference>
<organism evidence="2 3">
    <name type="scientific">Desulfuribacillus stibiiarsenatis</name>
    <dbReference type="NCBI Taxonomy" id="1390249"/>
    <lineage>
        <taxon>Bacteria</taxon>
        <taxon>Bacillati</taxon>
        <taxon>Bacillota</taxon>
        <taxon>Desulfuribacillia</taxon>
        <taxon>Desulfuribacillales</taxon>
        <taxon>Desulfuribacillaceae</taxon>
        <taxon>Desulfuribacillus</taxon>
    </lineage>
</organism>
<dbReference type="InterPro" id="IPR052742">
    <property type="entry name" value="Mito_N-acetyltransferase"/>
</dbReference>
<keyword evidence="2" id="KW-0808">Transferase</keyword>
<proteinExistence type="predicted"/>
<comment type="caution">
    <text evidence="2">The sequence shown here is derived from an EMBL/GenBank/DDBJ whole genome shotgun (WGS) entry which is preliminary data.</text>
</comment>
<dbReference type="EMBL" id="MJAT01000039">
    <property type="protein sequence ID" value="OEH84381.1"/>
    <property type="molecule type" value="Genomic_DNA"/>
</dbReference>
<evidence type="ECO:0000313" key="3">
    <source>
        <dbReference type="Proteomes" id="UP000095255"/>
    </source>
</evidence>
<dbReference type="SUPFAM" id="SSF55729">
    <property type="entry name" value="Acyl-CoA N-acyltransferases (Nat)"/>
    <property type="match status" value="1"/>
</dbReference>
<gene>
    <name evidence="2" type="ORF">BHU72_10690</name>
</gene>
<dbReference type="PANTHER" id="PTHR43138">
    <property type="entry name" value="ACETYLTRANSFERASE, GNAT FAMILY"/>
    <property type="match status" value="1"/>
</dbReference>
<accession>A0A1E5L2T1</accession>
<dbReference type="CDD" id="cd04301">
    <property type="entry name" value="NAT_SF"/>
    <property type="match status" value="1"/>
</dbReference>
<feature type="domain" description="N-acetyltransferase" evidence="1">
    <location>
        <begin position="1"/>
        <end position="161"/>
    </location>
</feature>
<protein>
    <submittedName>
        <fullName evidence="2">GNAT family N-acetyltransferase</fullName>
    </submittedName>
</protein>
<dbReference type="PROSITE" id="PS51186">
    <property type="entry name" value="GNAT"/>
    <property type="match status" value="1"/>
</dbReference>
<dbReference type="Proteomes" id="UP000095255">
    <property type="component" value="Unassembled WGS sequence"/>
</dbReference>
<evidence type="ECO:0000259" key="1">
    <source>
        <dbReference type="PROSITE" id="PS51186"/>
    </source>
</evidence>
<evidence type="ECO:0000313" key="2">
    <source>
        <dbReference type="EMBL" id="OEH84381.1"/>
    </source>
</evidence>
<dbReference type="InterPro" id="IPR000182">
    <property type="entry name" value="GNAT_dom"/>
</dbReference>
<dbReference type="Gene3D" id="3.40.630.30">
    <property type="match status" value="1"/>
</dbReference>
<dbReference type="STRING" id="1390249.BHU72_10690"/>
<dbReference type="PANTHER" id="PTHR43138:SF1">
    <property type="entry name" value="N-ACETYLTRANSFERASE ACA1"/>
    <property type="match status" value="1"/>
</dbReference>
<sequence length="161" mass="18104">MTIRIATEDDFLEVWGLLQPVFQKGDSYPHPPEMTEEEAFHLWMEVPIATYVAIQDHKPIGTYYIKANQIGLGNHVCNSGYVVSPEARGLGLGRMLCEHSKAQAKALGFLAMQFNFVVSTNTIAVNLWQSCGFSIVGTLPKAFRHLEKGLVDAYVMYHWLE</sequence>
<keyword evidence="3" id="KW-1185">Reference proteome</keyword>
<dbReference type="AlphaFoldDB" id="A0A1E5L2T1"/>